<protein>
    <submittedName>
        <fullName evidence="2">Uncharacterized protein</fullName>
    </submittedName>
</protein>
<dbReference type="Proteomes" id="UP001383192">
    <property type="component" value="Unassembled WGS sequence"/>
</dbReference>
<evidence type="ECO:0000313" key="3">
    <source>
        <dbReference type="Proteomes" id="UP001383192"/>
    </source>
</evidence>
<evidence type="ECO:0000313" key="2">
    <source>
        <dbReference type="EMBL" id="KAK7049739.1"/>
    </source>
</evidence>
<sequence>MVITRQIVPRSIPRERHVANGPRVLQNIIPPTSWKRGTLSPSNHKRRGQKSPVTEDEYEFITYRASASYRPSTSAKVDKLGNLPSTLVSELVGGGLTLWKDGVRVALGDEKRVMESEIKETPATEITPVQ</sequence>
<organism evidence="2 3">
    <name type="scientific">Paramarasmius palmivorus</name>
    <dbReference type="NCBI Taxonomy" id="297713"/>
    <lineage>
        <taxon>Eukaryota</taxon>
        <taxon>Fungi</taxon>
        <taxon>Dikarya</taxon>
        <taxon>Basidiomycota</taxon>
        <taxon>Agaricomycotina</taxon>
        <taxon>Agaricomycetes</taxon>
        <taxon>Agaricomycetidae</taxon>
        <taxon>Agaricales</taxon>
        <taxon>Marasmiineae</taxon>
        <taxon>Marasmiaceae</taxon>
        <taxon>Paramarasmius</taxon>
    </lineage>
</organism>
<accession>A0AAW0DEZ3</accession>
<dbReference type="AlphaFoldDB" id="A0AAW0DEZ3"/>
<name>A0AAW0DEZ3_9AGAR</name>
<evidence type="ECO:0000256" key="1">
    <source>
        <dbReference type="SAM" id="MobiDB-lite"/>
    </source>
</evidence>
<keyword evidence="3" id="KW-1185">Reference proteome</keyword>
<reference evidence="2 3" key="1">
    <citation type="submission" date="2024-01" db="EMBL/GenBank/DDBJ databases">
        <title>A draft genome for a cacao thread blight-causing isolate of Paramarasmius palmivorus.</title>
        <authorList>
            <person name="Baruah I.K."/>
            <person name="Bukari Y."/>
            <person name="Amoako-Attah I."/>
            <person name="Meinhardt L.W."/>
            <person name="Bailey B.A."/>
            <person name="Cohen S.P."/>
        </authorList>
    </citation>
    <scope>NUCLEOTIDE SEQUENCE [LARGE SCALE GENOMIC DNA]</scope>
    <source>
        <strain evidence="2 3">GH-12</strain>
    </source>
</reference>
<proteinExistence type="predicted"/>
<gene>
    <name evidence="2" type="ORF">VNI00_005770</name>
</gene>
<dbReference type="EMBL" id="JAYKXP010000016">
    <property type="protein sequence ID" value="KAK7049739.1"/>
    <property type="molecule type" value="Genomic_DNA"/>
</dbReference>
<comment type="caution">
    <text evidence="2">The sequence shown here is derived from an EMBL/GenBank/DDBJ whole genome shotgun (WGS) entry which is preliminary data.</text>
</comment>
<feature type="region of interest" description="Disordered" evidence="1">
    <location>
        <begin position="29"/>
        <end position="54"/>
    </location>
</feature>